<dbReference type="EMBL" id="CALNXJ010000050">
    <property type="protein sequence ID" value="CAH3152094.1"/>
    <property type="molecule type" value="Genomic_DNA"/>
</dbReference>
<accession>A0AAU9XML6</accession>
<sequence length="299" mass="34746">LADAAQKPRITHLESQVDFWEKCSFLKKSEFVQKAGEACQLVCDVIALRDGKALFQAVVDHGKKCKTAIDVGLQTLMVAYQNAPTNSLRTQILSIYADRFSANELKRIHQPFENLSDRQIKKARAQAKSEVPTEKIPRHRIRIQQRQLDHFLEFTLRPYYFQDVAYGTHTIKLESVEEFVMPNKLRTVAKYTIINQCMDHCKENGFEPKKVQEANQRKSLRRLDDTAAEGADGFKNFLQVIDELERCKELRMRRQESKLYFKTTYRNQCKEDDRKCANHCRVFAPSNAGDTDFHSQSMF</sequence>
<organism evidence="1 2">
    <name type="scientific">Pocillopora meandrina</name>
    <dbReference type="NCBI Taxonomy" id="46732"/>
    <lineage>
        <taxon>Eukaryota</taxon>
        <taxon>Metazoa</taxon>
        <taxon>Cnidaria</taxon>
        <taxon>Anthozoa</taxon>
        <taxon>Hexacorallia</taxon>
        <taxon>Scleractinia</taxon>
        <taxon>Astrocoeniina</taxon>
        <taxon>Pocilloporidae</taxon>
        <taxon>Pocillopora</taxon>
    </lineage>
</organism>
<protein>
    <submittedName>
        <fullName evidence="1">Uncharacterized protein</fullName>
    </submittedName>
</protein>
<evidence type="ECO:0000313" key="1">
    <source>
        <dbReference type="EMBL" id="CAH3152094.1"/>
    </source>
</evidence>
<name>A0AAU9XML6_9CNID</name>
<keyword evidence="2" id="KW-1185">Reference proteome</keyword>
<reference evidence="1 2" key="1">
    <citation type="submission" date="2022-05" db="EMBL/GenBank/DDBJ databases">
        <authorList>
            <consortium name="Genoscope - CEA"/>
            <person name="William W."/>
        </authorList>
    </citation>
    <scope>NUCLEOTIDE SEQUENCE [LARGE SCALE GENOMIC DNA]</scope>
</reference>
<feature type="non-terminal residue" evidence="1">
    <location>
        <position position="1"/>
    </location>
</feature>
<dbReference type="AlphaFoldDB" id="A0AAU9XML6"/>
<gene>
    <name evidence="1" type="ORF">PMEA_00026524</name>
</gene>
<dbReference type="Proteomes" id="UP001159428">
    <property type="component" value="Unassembled WGS sequence"/>
</dbReference>
<proteinExistence type="predicted"/>
<comment type="caution">
    <text evidence="1">The sequence shown here is derived from an EMBL/GenBank/DDBJ whole genome shotgun (WGS) entry which is preliminary data.</text>
</comment>
<evidence type="ECO:0000313" key="2">
    <source>
        <dbReference type="Proteomes" id="UP001159428"/>
    </source>
</evidence>